<gene>
    <name evidence="4" type="ORF">SAMN04487965_1941</name>
</gene>
<keyword evidence="2" id="KW-0804">Transcription</keyword>
<dbReference type="SUPFAM" id="SSF46689">
    <property type="entry name" value="Homeodomain-like"/>
    <property type="match status" value="1"/>
</dbReference>
<evidence type="ECO:0000313" key="4">
    <source>
        <dbReference type="EMBL" id="SHF32547.1"/>
    </source>
</evidence>
<dbReference type="STRING" id="494016.SAMN04487965_1941"/>
<dbReference type="PROSITE" id="PS01124">
    <property type="entry name" value="HTH_ARAC_FAMILY_2"/>
    <property type="match status" value="1"/>
</dbReference>
<evidence type="ECO:0000256" key="1">
    <source>
        <dbReference type="ARBA" id="ARBA00023015"/>
    </source>
</evidence>
<reference evidence="5" key="1">
    <citation type="submission" date="2016-11" db="EMBL/GenBank/DDBJ databases">
        <authorList>
            <person name="Varghese N."/>
            <person name="Submissions S."/>
        </authorList>
    </citation>
    <scope>NUCLEOTIDE SEQUENCE [LARGE SCALE GENOMIC DNA]</scope>
    <source>
        <strain evidence="5">CGMCC 1.7063</strain>
    </source>
</reference>
<dbReference type="InterPro" id="IPR018060">
    <property type="entry name" value="HTH_AraC"/>
</dbReference>
<sequence>MIFRSESNQIAVRHFDIPITEGALNCAYEALEPFSRAFRKFTGQSPSELRAQPAWKQWYAKNWPLQSIRSQQGMSQKYNGRVRVLDFPATAVAVLEHRGDPRLVGNTVRDFIGWRKQNDLPPHKSATFNIIYDDPAQVAPADYRLDLCAAFDGEVGENTFGIVKKTIPAGRCAVLRHTGPDEGLAKSVKYLYLEWLPQSGEELRDFPLYFQRVKFFPDVAEVEAVTDIFLPLK</sequence>
<dbReference type="PANTHER" id="PTHR40055">
    <property type="entry name" value="TRANSCRIPTIONAL REGULATOR YGIV-RELATED"/>
    <property type="match status" value="1"/>
</dbReference>
<dbReference type="InterPro" id="IPR010499">
    <property type="entry name" value="AraC_E-bd"/>
</dbReference>
<dbReference type="PANTHER" id="PTHR40055:SF1">
    <property type="entry name" value="TRANSCRIPTIONAL REGULATOR YGIV-RELATED"/>
    <property type="match status" value="1"/>
</dbReference>
<protein>
    <submittedName>
        <fullName evidence="4">Transcriptional regulator, AraC family</fullName>
    </submittedName>
</protein>
<dbReference type="Pfam" id="PF06445">
    <property type="entry name" value="GyrI-like"/>
    <property type="match status" value="1"/>
</dbReference>
<dbReference type="InterPro" id="IPR011256">
    <property type="entry name" value="Reg_factor_effector_dom_sf"/>
</dbReference>
<name>A0A1M5AR27_9GAMM</name>
<evidence type="ECO:0000313" key="5">
    <source>
        <dbReference type="Proteomes" id="UP000184170"/>
    </source>
</evidence>
<keyword evidence="1" id="KW-0805">Transcription regulation</keyword>
<dbReference type="AlphaFoldDB" id="A0A1M5AR27"/>
<dbReference type="Gene3D" id="3.20.80.10">
    <property type="entry name" value="Regulatory factor, effector binding domain"/>
    <property type="match status" value="1"/>
</dbReference>
<dbReference type="SMART" id="SM00871">
    <property type="entry name" value="AraC_E_bind"/>
    <property type="match status" value="1"/>
</dbReference>
<keyword evidence="5" id="KW-1185">Reference proteome</keyword>
<dbReference type="GO" id="GO:0043565">
    <property type="term" value="F:sequence-specific DNA binding"/>
    <property type="evidence" value="ECO:0007669"/>
    <property type="project" value="InterPro"/>
</dbReference>
<evidence type="ECO:0000256" key="2">
    <source>
        <dbReference type="ARBA" id="ARBA00023163"/>
    </source>
</evidence>
<feature type="domain" description="HTH araC/xylS-type" evidence="3">
    <location>
        <begin position="1"/>
        <end position="52"/>
    </location>
</feature>
<organism evidence="4 5">
    <name type="scientific">Microbulbifer donghaiensis</name>
    <dbReference type="NCBI Taxonomy" id="494016"/>
    <lineage>
        <taxon>Bacteria</taxon>
        <taxon>Pseudomonadati</taxon>
        <taxon>Pseudomonadota</taxon>
        <taxon>Gammaproteobacteria</taxon>
        <taxon>Cellvibrionales</taxon>
        <taxon>Microbulbiferaceae</taxon>
        <taxon>Microbulbifer</taxon>
    </lineage>
</organism>
<accession>A0A1M5AR27</accession>
<dbReference type="Proteomes" id="UP000184170">
    <property type="component" value="Unassembled WGS sequence"/>
</dbReference>
<dbReference type="InterPro" id="IPR029442">
    <property type="entry name" value="GyrI-like"/>
</dbReference>
<dbReference type="EMBL" id="FQVA01000001">
    <property type="protein sequence ID" value="SHF32547.1"/>
    <property type="molecule type" value="Genomic_DNA"/>
</dbReference>
<dbReference type="Gene3D" id="1.10.10.60">
    <property type="entry name" value="Homeodomain-like"/>
    <property type="match status" value="1"/>
</dbReference>
<dbReference type="InterPro" id="IPR009057">
    <property type="entry name" value="Homeodomain-like_sf"/>
</dbReference>
<dbReference type="InterPro" id="IPR050908">
    <property type="entry name" value="SmbC-like"/>
</dbReference>
<dbReference type="SUPFAM" id="SSF55136">
    <property type="entry name" value="Probable bacterial effector-binding domain"/>
    <property type="match status" value="1"/>
</dbReference>
<proteinExistence type="predicted"/>
<evidence type="ECO:0000259" key="3">
    <source>
        <dbReference type="PROSITE" id="PS01124"/>
    </source>
</evidence>
<dbReference type="GO" id="GO:0003700">
    <property type="term" value="F:DNA-binding transcription factor activity"/>
    <property type="evidence" value="ECO:0007669"/>
    <property type="project" value="InterPro"/>
</dbReference>